<keyword evidence="4" id="KW-0319">Glycerol metabolism</keyword>
<dbReference type="RefSeq" id="WP_123214914.1">
    <property type="nucleotide sequence ID" value="NZ_RJTM01000028.1"/>
</dbReference>
<dbReference type="InterPro" id="IPR006076">
    <property type="entry name" value="FAD-dep_OxRdtase"/>
</dbReference>
<dbReference type="Gene3D" id="1.10.8.870">
    <property type="entry name" value="Alpha-glycerophosphate oxidase, cap domain"/>
    <property type="match status" value="1"/>
</dbReference>
<keyword evidence="10" id="KW-1185">Reference proteome</keyword>
<dbReference type="AlphaFoldDB" id="A0A3N0ETD0"/>
<evidence type="ECO:0000313" key="9">
    <source>
        <dbReference type="EMBL" id="RNL91032.1"/>
    </source>
</evidence>
<dbReference type="Gene3D" id="3.50.50.60">
    <property type="entry name" value="FAD/NAD(P)-binding domain"/>
    <property type="match status" value="1"/>
</dbReference>
<sequence>MGNETTRFQREKLLKELEKNEKWDVIVIGGGATGLGVALDSVSRGYKTLVLEQADFAKGTSSRSTKLVHGGVRYLAQGNIGLVREALHERGLLLKNAPHLVKNQSFVIPNYRWWGGAFYTIGLKVYDLLAGGLSLGASVYIGKDEALRRVPTIKERGLRSGVLYHDGQFDDSRLAVNLAQTCVEHGAVVLNYTEVKGLLNKKGEIAGVIAMDKESGQVHNLRGDVVVNATGIFVDNILRMEKPESKDLVRPSQGVHLVLDKSFLPGEDAIMIPKTDDGRVLFAVPWHNKVVVGTTDTPLDEHSLEPRALEEEIVFILNTAGRYLTRKPAREDVFSVFAGLRPLAATEGGPDNYRDGKTKEISRSHKILVSEAGLITITGGKWTTFRRMGEDTIDKAVALGRLPKRSSKSDTMTIHGAKPSPDFNDPLYVYGSDRENILALIRENPALEEKLDDALPYRKAEVVWAARYEMARTIEDVLARRTRALFLDARAAVRMAGETARLLAVELGKNEEWQQEQVQAFEKVARNYILE</sequence>
<dbReference type="Pfam" id="PF16901">
    <property type="entry name" value="DAO_C"/>
    <property type="match status" value="1"/>
</dbReference>
<evidence type="ECO:0000259" key="8">
    <source>
        <dbReference type="Pfam" id="PF16901"/>
    </source>
</evidence>
<feature type="domain" description="FAD dependent oxidoreductase" evidence="7">
    <location>
        <begin position="24"/>
        <end position="354"/>
    </location>
</feature>
<evidence type="ECO:0000256" key="3">
    <source>
        <dbReference type="ARBA" id="ARBA00022630"/>
    </source>
</evidence>
<keyword evidence="3" id="KW-0285">Flavoprotein</keyword>
<dbReference type="PRINTS" id="PR01001">
    <property type="entry name" value="FADG3PDH"/>
</dbReference>
<accession>A0A3N0ETD0</accession>
<evidence type="ECO:0000256" key="1">
    <source>
        <dbReference type="ARBA" id="ARBA00001974"/>
    </source>
</evidence>
<evidence type="ECO:0000313" key="10">
    <source>
        <dbReference type="Proteomes" id="UP000267469"/>
    </source>
</evidence>
<comment type="cofactor">
    <cofactor evidence="1">
        <name>FAD</name>
        <dbReference type="ChEBI" id="CHEBI:57692"/>
    </cofactor>
</comment>
<organism evidence="9 10">
    <name type="scientific">Sinomicrobium pectinilyticum</name>
    <dbReference type="NCBI Taxonomy" id="1084421"/>
    <lineage>
        <taxon>Bacteria</taxon>
        <taxon>Pseudomonadati</taxon>
        <taxon>Bacteroidota</taxon>
        <taxon>Flavobacteriia</taxon>
        <taxon>Flavobacteriales</taxon>
        <taxon>Flavobacteriaceae</taxon>
        <taxon>Sinomicrobium</taxon>
    </lineage>
</organism>
<dbReference type="PANTHER" id="PTHR11985:SF35">
    <property type="entry name" value="ANAEROBIC GLYCEROL-3-PHOSPHATE DEHYDROGENASE SUBUNIT A"/>
    <property type="match status" value="1"/>
</dbReference>
<evidence type="ECO:0000256" key="4">
    <source>
        <dbReference type="ARBA" id="ARBA00022798"/>
    </source>
</evidence>
<dbReference type="GO" id="GO:0006071">
    <property type="term" value="P:glycerol metabolic process"/>
    <property type="evidence" value="ECO:0007669"/>
    <property type="project" value="UniProtKB-KW"/>
</dbReference>
<dbReference type="InterPro" id="IPR000447">
    <property type="entry name" value="G3P_DH_FAD-dep"/>
</dbReference>
<proteinExistence type="inferred from homology"/>
<dbReference type="Gene3D" id="3.30.9.10">
    <property type="entry name" value="D-Amino Acid Oxidase, subunit A, domain 2"/>
    <property type="match status" value="1"/>
</dbReference>
<dbReference type="PANTHER" id="PTHR11985">
    <property type="entry name" value="GLYCEROL-3-PHOSPHATE DEHYDROGENASE"/>
    <property type="match status" value="1"/>
</dbReference>
<dbReference type="GO" id="GO:0046168">
    <property type="term" value="P:glycerol-3-phosphate catabolic process"/>
    <property type="evidence" value="ECO:0007669"/>
    <property type="project" value="TreeGrafter"/>
</dbReference>
<evidence type="ECO:0000256" key="6">
    <source>
        <dbReference type="ARBA" id="ARBA00023002"/>
    </source>
</evidence>
<dbReference type="InterPro" id="IPR031656">
    <property type="entry name" value="DAO_C"/>
</dbReference>
<dbReference type="Proteomes" id="UP000267469">
    <property type="component" value="Unassembled WGS sequence"/>
</dbReference>
<keyword evidence="5" id="KW-0274">FAD</keyword>
<dbReference type="InterPro" id="IPR036188">
    <property type="entry name" value="FAD/NAD-bd_sf"/>
</dbReference>
<comment type="caution">
    <text evidence="9">The sequence shown here is derived from an EMBL/GenBank/DDBJ whole genome shotgun (WGS) entry which is preliminary data.</text>
</comment>
<evidence type="ECO:0000256" key="5">
    <source>
        <dbReference type="ARBA" id="ARBA00022827"/>
    </source>
</evidence>
<evidence type="ECO:0000259" key="7">
    <source>
        <dbReference type="Pfam" id="PF01266"/>
    </source>
</evidence>
<dbReference type="SUPFAM" id="SSF51905">
    <property type="entry name" value="FAD/NAD(P)-binding domain"/>
    <property type="match status" value="1"/>
</dbReference>
<dbReference type="InterPro" id="IPR038299">
    <property type="entry name" value="DAO_C_sf"/>
</dbReference>
<evidence type="ECO:0000256" key="2">
    <source>
        <dbReference type="ARBA" id="ARBA00007330"/>
    </source>
</evidence>
<dbReference type="Pfam" id="PF01266">
    <property type="entry name" value="DAO"/>
    <property type="match status" value="1"/>
</dbReference>
<name>A0A3N0ETD0_SINP1</name>
<dbReference type="OrthoDB" id="9766796at2"/>
<protein>
    <submittedName>
        <fullName evidence="9">Glycerol-3-phosphate dehydrogenase/oxidase</fullName>
    </submittedName>
</protein>
<gene>
    <name evidence="9" type="ORF">ED312_05000</name>
</gene>
<reference evidence="9 10" key="1">
    <citation type="submission" date="2018-10" db="EMBL/GenBank/DDBJ databases">
        <title>Sinomicrobium pectinilyticum sp. nov., a pectinase-producing bacterium isolated from alkaline and saline soil, and emended description of the genus Sinomicrobium.</title>
        <authorList>
            <person name="Cheng B."/>
            <person name="Li C."/>
            <person name="Lai Q."/>
            <person name="Du M."/>
            <person name="Shao Z."/>
            <person name="Xu P."/>
            <person name="Yang C."/>
        </authorList>
    </citation>
    <scope>NUCLEOTIDE SEQUENCE [LARGE SCALE GENOMIC DNA]</scope>
    <source>
        <strain evidence="9 10">5DNS001</strain>
    </source>
</reference>
<feature type="domain" description="Alpha-glycerophosphate oxidase C-terminal" evidence="8">
    <location>
        <begin position="428"/>
        <end position="512"/>
    </location>
</feature>
<dbReference type="EMBL" id="RJTM01000028">
    <property type="protein sequence ID" value="RNL91032.1"/>
    <property type="molecule type" value="Genomic_DNA"/>
</dbReference>
<dbReference type="GO" id="GO:0004368">
    <property type="term" value="F:glycerol-3-phosphate dehydrogenase (quinone) activity"/>
    <property type="evidence" value="ECO:0007669"/>
    <property type="project" value="InterPro"/>
</dbReference>
<comment type="similarity">
    <text evidence="2">Belongs to the FAD-dependent glycerol-3-phosphate dehydrogenase family.</text>
</comment>
<keyword evidence="6" id="KW-0560">Oxidoreductase</keyword>